<proteinExistence type="predicted"/>
<protein>
    <submittedName>
        <fullName evidence="1">Immunity 49 family protein</fullName>
    </submittedName>
</protein>
<dbReference type="InterPro" id="IPR029074">
    <property type="entry name" value="Imm49"/>
</dbReference>
<reference evidence="1 2" key="1">
    <citation type="journal article" date="2021" name="Genome Biol. Evol.">
        <title>Complete Genome Sequencing of a Novel Gloeobacter Species from a Waterfall Cave in Mexico.</title>
        <authorList>
            <person name="Saw J.H."/>
            <person name="Cardona T."/>
            <person name="Montejano G."/>
        </authorList>
    </citation>
    <scope>NUCLEOTIDE SEQUENCE [LARGE SCALE GENOMIC DNA]</scope>
    <source>
        <strain evidence="1">MG652769</strain>
    </source>
</reference>
<dbReference type="Proteomes" id="UP001054846">
    <property type="component" value="Chromosome"/>
</dbReference>
<sequence>MTKIARHQTDINFMIKQTNNFKRLVDEFYQSVTSERNVRALNTLFFILPSYPGYLSVTQPESDEICKAIQLIAKLAAGTFALGSTSENEQEVYLGNNIKVRLPAKVHESRVNCSAWLSGFFAAAICRDLSVLDSLGRIPLALLHRSSTRYDEFMFSFIAALQSYWRGERDAARHLMAAMADAKPEKIQCCSEEYLYLKAVPQMEVMFHLMRKDGEAFNRSLYKALESHRELCDLDEDSRLQPKLFLAYDLLALSSLAYEQGMAVHVESDYLPLSIVRGKCAV</sequence>
<dbReference type="Pfam" id="PF15575">
    <property type="entry name" value="Imm49"/>
    <property type="match status" value="1"/>
</dbReference>
<dbReference type="EMBL" id="CP063845">
    <property type="protein sequence ID" value="UFP92753.1"/>
    <property type="molecule type" value="Genomic_DNA"/>
</dbReference>
<keyword evidence="2" id="KW-1185">Reference proteome</keyword>
<accession>A0ABY3PGM4</accession>
<evidence type="ECO:0000313" key="1">
    <source>
        <dbReference type="EMBL" id="UFP92753.1"/>
    </source>
</evidence>
<name>A0ABY3PGM4_9CYAN</name>
<gene>
    <name evidence="1" type="ORF">ISF26_13015</name>
</gene>
<organism evidence="1 2">
    <name type="scientific">Gloeobacter morelensis MG652769</name>
    <dbReference type="NCBI Taxonomy" id="2781736"/>
    <lineage>
        <taxon>Bacteria</taxon>
        <taxon>Bacillati</taxon>
        <taxon>Cyanobacteriota</taxon>
        <taxon>Cyanophyceae</taxon>
        <taxon>Gloeobacterales</taxon>
        <taxon>Gloeobacteraceae</taxon>
        <taxon>Gloeobacter</taxon>
        <taxon>Gloeobacter morelensis</taxon>
    </lineage>
</organism>
<evidence type="ECO:0000313" key="2">
    <source>
        <dbReference type="Proteomes" id="UP001054846"/>
    </source>
</evidence>